<dbReference type="AlphaFoldDB" id="A0AAD5TTK0"/>
<comment type="caution">
    <text evidence="1">The sequence shown here is derived from an EMBL/GenBank/DDBJ whole genome shotgun (WGS) entry which is preliminary data.</text>
</comment>
<accession>A0AAD5TTK0</accession>
<dbReference type="EMBL" id="JADGJW010001560">
    <property type="protein sequence ID" value="KAJ3202518.1"/>
    <property type="molecule type" value="Genomic_DNA"/>
</dbReference>
<protein>
    <submittedName>
        <fullName evidence="1">Uncharacterized protein</fullName>
    </submittedName>
</protein>
<dbReference type="Proteomes" id="UP001211065">
    <property type="component" value="Unassembled WGS sequence"/>
</dbReference>
<evidence type="ECO:0000313" key="2">
    <source>
        <dbReference type="Proteomes" id="UP001211065"/>
    </source>
</evidence>
<name>A0AAD5TTK0_9FUNG</name>
<evidence type="ECO:0000313" key="1">
    <source>
        <dbReference type="EMBL" id="KAJ3202518.1"/>
    </source>
</evidence>
<proteinExistence type="predicted"/>
<keyword evidence="2" id="KW-1185">Reference proteome</keyword>
<gene>
    <name evidence="1" type="ORF">HK099_001827</name>
</gene>
<reference evidence="1" key="1">
    <citation type="submission" date="2020-05" db="EMBL/GenBank/DDBJ databases">
        <title>Phylogenomic resolution of chytrid fungi.</title>
        <authorList>
            <person name="Stajich J.E."/>
            <person name="Amses K."/>
            <person name="Simmons R."/>
            <person name="Seto K."/>
            <person name="Myers J."/>
            <person name="Bonds A."/>
            <person name="Quandt C.A."/>
            <person name="Barry K."/>
            <person name="Liu P."/>
            <person name="Grigoriev I."/>
            <person name="Longcore J.E."/>
            <person name="James T.Y."/>
        </authorList>
    </citation>
    <scope>NUCLEOTIDE SEQUENCE</scope>
    <source>
        <strain evidence="1">JEL0476</strain>
    </source>
</reference>
<sequence>MELKEKFYILDDQSGCISLTLNQSHLEDLALKLGDYVELIGYLTINSHFRDYVVIVEGIKVVEDVTQELLYDLRLINNYKVCYLIKKKKKNIDIKKKSLPNYNNDNDKKFKFCDEFQKKKKFTLKNTPVVPKKKENFETFRLMESNIDKKNKGHIAELKDLALGNFENNINVNNIGNMGKNSTVNDEFDDDIFMDFLPDDFDESQIIQEQIMKELKMNKNGINKAELENKLRNLGETLFREIDSLLMLGRMYTKEDKFYIV</sequence>
<organism evidence="1 2">
    <name type="scientific">Clydaea vesicula</name>
    <dbReference type="NCBI Taxonomy" id="447962"/>
    <lineage>
        <taxon>Eukaryota</taxon>
        <taxon>Fungi</taxon>
        <taxon>Fungi incertae sedis</taxon>
        <taxon>Chytridiomycota</taxon>
        <taxon>Chytridiomycota incertae sedis</taxon>
        <taxon>Chytridiomycetes</taxon>
        <taxon>Lobulomycetales</taxon>
        <taxon>Lobulomycetaceae</taxon>
        <taxon>Clydaea</taxon>
    </lineage>
</organism>